<dbReference type="InterPro" id="IPR041478">
    <property type="entry name" value="TetR_C_27"/>
</dbReference>
<dbReference type="PRINTS" id="PR00455">
    <property type="entry name" value="HTHTETR"/>
</dbReference>
<dbReference type="SUPFAM" id="SSF46689">
    <property type="entry name" value="Homeodomain-like"/>
    <property type="match status" value="1"/>
</dbReference>
<dbReference type="EMBL" id="JAAFYZ010000025">
    <property type="protein sequence ID" value="MBS2547292.1"/>
    <property type="molecule type" value="Genomic_DNA"/>
</dbReference>
<proteinExistence type="predicted"/>
<organism evidence="6 7">
    <name type="scientific">Catenulispora pinistramenti</name>
    <dbReference type="NCBI Taxonomy" id="2705254"/>
    <lineage>
        <taxon>Bacteria</taxon>
        <taxon>Bacillati</taxon>
        <taxon>Actinomycetota</taxon>
        <taxon>Actinomycetes</taxon>
        <taxon>Catenulisporales</taxon>
        <taxon>Catenulisporaceae</taxon>
        <taxon>Catenulispora</taxon>
    </lineage>
</organism>
<dbReference type="PROSITE" id="PS01081">
    <property type="entry name" value="HTH_TETR_1"/>
    <property type="match status" value="1"/>
</dbReference>
<dbReference type="InterPro" id="IPR050109">
    <property type="entry name" value="HTH-type_TetR-like_transc_reg"/>
</dbReference>
<dbReference type="Proteomes" id="UP000730482">
    <property type="component" value="Unassembled WGS sequence"/>
</dbReference>
<evidence type="ECO:0000313" key="7">
    <source>
        <dbReference type="Proteomes" id="UP000730482"/>
    </source>
</evidence>
<comment type="caution">
    <text evidence="6">The sequence shown here is derived from an EMBL/GenBank/DDBJ whole genome shotgun (WGS) entry which is preliminary data.</text>
</comment>
<accession>A0ABS5KMP2</accession>
<sequence length="207" mass="22434">MSTSNAGGPLTPERILEAADETLRRFGPAKTTVVDVARALGVSHGSVYRHFPTKADLRDAVVDRWLQRMHPSLAAVADGEGAAAERVRLVLWTLAETKWTQAREDPEFFTAFAELAEDARTPVVAHVDFVVVQLTKVIAEGVARGEIASADPKTTALAVFDATAKFHNPAARSEWVRPAIDEAFANVWRLLRDGLLPRGVRGVGESG</sequence>
<dbReference type="SUPFAM" id="SSF48498">
    <property type="entry name" value="Tetracyclin repressor-like, C-terminal domain"/>
    <property type="match status" value="1"/>
</dbReference>
<dbReference type="InterPro" id="IPR023772">
    <property type="entry name" value="DNA-bd_HTH_TetR-type_CS"/>
</dbReference>
<keyword evidence="7" id="KW-1185">Reference proteome</keyword>
<protein>
    <submittedName>
        <fullName evidence="6">TetR family transcriptional regulator</fullName>
    </submittedName>
</protein>
<dbReference type="Pfam" id="PF00440">
    <property type="entry name" value="TetR_N"/>
    <property type="match status" value="1"/>
</dbReference>
<dbReference type="PANTHER" id="PTHR30055:SF151">
    <property type="entry name" value="TRANSCRIPTIONAL REGULATORY PROTEIN"/>
    <property type="match status" value="1"/>
</dbReference>
<evidence type="ECO:0000256" key="3">
    <source>
        <dbReference type="ARBA" id="ARBA00023163"/>
    </source>
</evidence>
<dbReference type="InterPro" id="IPR036271">
    <property type="entry name" value="Tet_transcr_reg_TetR-rel_C_sf"/>
</dbReference>
<dbReference type="InterPro" id="IPR001647">
    <property type="entry name" value="HTH_TetR"/>
</dbReference>
<evidence type="ECO:0000256" key="1">
    <source>
        <dbReference type="ARBA" id="ARBA00023015"/>
    </source>
</evidence>
<name>A0ABS5KMP2_9ACTN</name>
<dbReference type="RefSeq" id="WP_212008887.1">
    <property type="nucleotide sequence ID" value="NZ_JAAFYZ010000025.1"/>
</dbReference>
<feature type="DNA-binding region" description="H-T-H motif" evidence="4">
    <location>
        <begin position="32"/>
        <end position="51"/>
    </location>
</feature>
<gene>
    <name evidence="6" type="ORF">KGQ19_10440</name>
</gene>
<keyword evidence="2 4" id="KW-0238">DNA-binding</keyword>
<evidence type="ECO:0000313" key="6">
    <source>
        <dbReference type="EMBL" id="MBS2547292.1"/>
    </source>
</evidence>
<feature type="domain" description="HTH tetR-type" evidence="5">
    <location>
        <begin position="9"/>
        <end position="69"/>
    </location>
</feature>
<dbReference type="PROSITE" id="PS50977">
    <property type="entry name" value="HTH_TETR_2"/>
    <property type="match status" value="1"/>
</dbReference>
<dbReference type="Pfam" id="PF17935">
    <property type="entry name" value="TetR_C_27"/>
    <property type="match status" value="1"/>
</dbReference>
<evidence type="ECO:0000259" key="5">
    <source>
        <dbReference type="PROSITE" id="PS50977"/>
    </source>
</evidence>
<dbReference type="PANTHER" id="PTHR30055">
    <property type="entry name" value="HTH-TYPE TRANSCRIPTIONAL REGULATOR RUTR"/>
    <property type="match status" value="1"/>
</dbReference>
<evidence type="ECO:0000256" key="4">
    <source>
        <dbReference type="PROSITE-ProRule" id="PRU00335"/>
    </source>
</evidence>
<keyword evidence="1" id="KW-0805">Transcription regulation</keyword>
<dbReference type="Gene3D" id="1.10.357.10">
    <property type="entry name" value="Tetracycline Repressor, domain 2"/>
    <property type="match status" value="1"/>
</dbReference>
<dbReference type="InterPro" id="IPR009057">
    <property type="entry name" value="Homeodomain-like_sf"/>
</dbReference>
<evidence type="ECO:0000256" key="2">
    <source>
        <dbReference type="ARBA" id="ARBA00023125"/>
    </source>
</evidence>
<keyword evidence="3" id="KW-0804">Transcription</keyword>
<reference evidence="6 7" key="1">
    <citation type="submission" date="2020-02" db="EMBL/GenBank/DDBJ databases">
        <title>Acidophilic actinobacteria isolated from forest soil.</title>
        <authorList>
            <person name="Golinska P."/>
        </authorList>
    </citation>
    <scope>NUCLEOTIDE SEQUENCE [LARGE SCALE GENOMIC DNA]</scope>
    <source>
        <strain evidence="6 7">NL8</strain>
    </source>
</reference>